<keyword evidence="7 8" id="KW-0472">Membrane</keyword>
<gene>
    <name evidence="9" type="ORF">SAMN02746064_01244</name>
</gene>
<dbReference type="AlphaFoldDB" id="A0A1M4WHY0"/>
<evidence type="ECO:0000256" key="1">
    <source>
        <dbReference type="ARBA" id="ARBA00004651"/>
    </source>
</evidence>
<evidence type="ECO:0000256" key="4">
    <source>
        <dbReference type="ARBA" id="ARBA00022475"/>
    </source>
</evidence>
<feature type="transmembrane region" description="Helical" evidence="8">
    <location>
        <begin position="304"/>
        <end position="325"/>
    </location>
</feature>
<feature type="transmembrane region" description="Helical" evidence="8">
    <location>
        <begin position="250"/>
        <end position="272"/>
    </location>
</feature>
<feature type="transmembrane region" description="Helical" evidence="8">
    <location>
        <begin position="96"/>
        <end position="121"/>
    </location>
</feature>
<keyword evidence="4" id="KW-1003">Cell membrane</keyword>
<reference evidence="9 10" key="1">
    <citation type="submission" date="2016-11" db="EMBL/GenBank/DDBJ databases">
        <authorList>
            <person name="Jaros S."/>
            <person name="Januszkiewicz K."/>
            <person name="Wedrychowicz H."/>
        </authorList>
    </citation>
    <scope>NUCLEOTIDE SEQUENCE [LARGE SCALE GENOMIC DNA]</scope>
    <source>
        <strain evidence="9 10">DSM 14828</strain>
    </source>
</reference>
<dbReference type="GO" id="GO:0055085">
    <property type="term" value="P:transmembrane transport"/>
    <property type="evidence" value="ECO:0007669"/>
    <property type="project" value="TreeGrafter"/>
</dbReference>
<comment type="similarity">
    <text evidence="2">Belongs to the autoinducer-2 exporter (AI-2E) (TC 2.A.86) family.</text>
</comment>
<proteinExistence type="inferred from homology"/>
<dbReference type="RefSeq" id="WP_084117038.1">
    <property type="nucleotide sequence ID" value="NZ_FQTU01000007.1"/>
</dbReference>
<keyword evidence="6 8" id="KW-1133">Transmembrane helix</keyword>
<dbReference type="OrthoDB" id="9793390at2"/>
<dbReference type="STRING" id="1120975.SAMN02746064_01244"/>
<evidence type="ECO:0000256" key="6">
    <source>
        <dbReference type="ARBA" id="ARBA00022989"/>
    </source>
</evidence>
<organism evidence="9 10">
    <name type="scientific">Alkalibacter saccharofermentans DSM 14828</name>
    <dbReference type="NCBI Taxonomy" id="1120975"/>
    <lineage>
        <taxon>Bacteria</taxon>
        <taxon>Bacillati</taxon>
        <taxon>Bacillota</taxon>
        <taxon>Clostridia</taxon>
        <taxon>Eubacteriales</taxon>
        <taxon>Eubacteriaceae</taxon>
        <taxon>Alkalibacter</taxon>
    </lineage>
</organism>
<feature type="transmembrane region" description="Helical" evidence="8">
    <location>
        <begin position="278"/>
        <end position="297"/>
    </location>
</feature>
<evidence type="ECO:0000256" key="7">
    <source>
        <dbReference type="ARBA" id="ARBA00023136"/>
    </source>
</evidence>
<feature type="transmembrane region" description="Helical" evidence="8">
    <location>
        <begin position="27"/>
        <end position="48"/>
    </location>
</feature>
<evidence type="ECO:0000256" key="8">
    <source>
        <dbReference type="SAM" id="Phobius"/>
    </source>
</evidence>
<sequence>MNSIDWVFIFDDSGKDFPMDKIKFKQYFLIITYGITLFIALTNIKSVFSVLGRLHSIAVPFIYGLVLAYLLNMPYKSFRERVFKPLEAKGKTSKKAAVALSILSTYLAVIITLAFLFRFIIPQLISSITQLIQNIPFYLETLENWAIYLDDTFGVEQMIEWYDSDFWSNISNRATELLTQILPYVGDYLMGLTSGIYNWLIGLIISVYLLYGKDLLIRQMNRITKAFCPDKYFVRTIEISHRANYIFNRFITGNVIDSLIVGIICFIGMNAFQMPFPLLVSVIIGITNIIPIFGPFIGAVPGIFIILIVDPVKALVFMFFILALQQVDGNIIKPRIVGNTVGLPGLWVLVSIILGAGLFGITGMLLGVPTFALIYSLLRDEVNERLKEKGNEILE</sequence>
<keyword evidence="3" id="KW-0813">Transport</keyword>
<dbReference type="InterPro" id="IPR002549">
    <property type="entry name" value="AI-2E-like"/>
</dbReference>
<dbReference type="PANTHER" id="PTHR21716:SF53">
    <property type="entry name" value="PERMEASE PERM-RELATED"/>
    <property type="match status" value="1"/>
</dbReference>
<evidence type="ECO:0000256" key="3">
    <source>
        <dbReference type="ARBA" id="ARBA00022448"/>
    </source>
</evidence>
<dbReference type="GO" id="GO:0005886">
    <property type="term" value="C:plasma membrane"/>
    <property type="evidence" value="ECO:0007669"/>
    <property type="project" value="UniProtKB-SubCell"/>
</dbReference>
<feature type="transmembrane region" description="Helical" evidence="8">
    <location>
        <begin position="188"/>
        <end position="211"/>
    </location>
</feature>
<feature type="transmembrane region" description="Helical" evidence="8">
    <location>
        <begin position="54"/>
        <end position="75"/>
    </location>
</feature>
<evidence type="ECO:0000256" key="2">
    <source>
        <dbReference type="ARBA" id="ARBA00009773"/>
    </source>
</evidence>
<name>A0A1M4WHY0_9FIRM</name>
<keyword evidence="10" id="KW-1185">Reference proteome</keyword>
<accession>A0A1M4WHY0</accession>
<evidence type="ECO:0000256" key="5">
    <source>
        <dbReference type="ARBA" id="ARBA00022692"/>
    </source>
</evidence>
<keyword evidence="5 8" id="KW-0812">Transmembrane</keyword>
<evidence type="ECO:0000313" key="10">
    <source>
        <dbReference type="Proteomes" id="UP000184251"/>
    </source>
</evidence>
<dbReference type="Proteomes" id="UP000184251">
    <property type="component" value="Unassembled WGS sequence"/>
</dbReference>
<dbReference type="PANTHER" id="PTHR21716">
    <property type="entry name" value="TRANSMEMBRANE PROTEIN"/>
    <property type="match status" value="1"/>
</dbReference>
<dbReference type="EMBL" id="FQTU01000007">
    <property type="protein sequence ID" value="SHE80836.1"/>
    <property type="molecule type" value="Genomic_DNA"/>
</dbReference>
<feature type="transmembrane region" description="Helical" evidence="8">
    <location>
        <begin position="345"/>
        <end position="378"/>
    </location>
</feature>
<dbReference type="Pfam" id="PF01594">
    <property type="entry name" value="AI-2E_transport"/>
    <property type="match status" value="1"/>
</dbReference>
<comment type="subcellular location">
    <subcellularLocation>
        <location evidence="1">Cell membrane</location>
        <topology evidence="1">Multi-pass membrane protein</topology>
    </subcellularLocation>
</comment>
<evidence type="ECO:0000313" key="9">
    <source>
        <dbReference type="EMBL" id="SHE80836.1"/>
    </source>
</evidence>
<protein>
    <submittedName>
        <fullName evidence="9">Predicted PurR-regulated permease PerM</fullName>
    </submittedName>
</protein>